<dbReference type="PANTHER" id="PTHR35807">
    <property type="entry name" value="TRANSCRIPTIONAL REGULATOR REDD-RELATED"/>
    <property type="match status" value="1"/>
</dbReference>
<dbReference type="Gene3D" id="1.25.40.10">
    <property type="entry name" value="Tetratricopeptide repeat domain"/>
    <property type="match status" value="3"/>
</dbReference>
<dbReference type="SUPFAM" id="SSF46894">
    <property type="entry name" value="C-terminal effector domain of the bipartite response regulators"/>
    <property type="match status" value="1"/>
</dbReference>
<gene>
    <name evidence="7" type="ORF">LX83_000221</name>
</gene>
<organism evidence="7 8">
    <name type="scientific">Goodfellowiella coeruleoviolacea</name>
    <dbReference type="NCBI Taxonomy" id="334858"/>
    <lineage>
        <taxon>Bacteria</taxon>
        <taxon>Bacillati</taxon>
        <taxon>Actinomycetota</taxon>
        <taxon>Actinomycetes</taxon>
        <taxon>Pseudonocardiales</taxon>
        <taxon>Pseudonocardiaceae</taxon>
        <taxon>Goodfellowiella</taxon>
    </lineage>
</organism>
<protein>
    <submittedName>
        <fullName evidence="7">Tetratricopeptide repeat-containing protein</fullName>
    </submittedName>
</protein>
<dbReference type="PROSITE" id="PS51755">
    <property type="entry name" value="OMPR_PHOB"/>
    <property type="match status" value="1"/>
</dbReference>
<dbReference type="GO" id="GO:0000160">
    <property type="term" value="P:phosphorelay signal transduction system"/>
    <property type="evidence" value="ECO:0007669"/>
    <property type="project" value="InterPro"/>
</dbReference>
<dbReference type="InterPro" id="IPR041664">
    <property type="entry name" value="AAA_16"/>
</dbReference>
<evidence type="ECO:0000256" key="4">
    <source>
        <dbReference type="ARBA" id="ARBA00023163"/>
    </source>
</evidence>
<feature type="DNA-binding region" description="OmpR/PhoB-type" evidence="5">
    <location>
        <begin position="1"/>
        <end position="97"/>
    </location>
</feature>
<name>A0AAE3G7Z4_9PSEU</name>
<dbReference type="InterPro" id="IPR011990">
    <property type="entry name" value="TPR-like_helical_dom_sf"/>
</dbReference>
<dbReference type="InterPro" id="IPR027417">
    <property type="entry name" value="P-loop_NTPase"/>
</dbReference>
<dbReference type="EMBL" id="JAMTCK010000001">
    <property type="protein sequence ID" value="MCP2163381.1"/>
    <property type="molecule type" value="Genomic_DNA"/>
</dbReference>
<dbReference type="GO" id="GO:0003677">
    <property type="term" value="F:DNA binding"/>
    <property type="evidence" value="ECO:0007669"/>
    <property type="project" value="UniProtKB-UniRule"/>
</dbReference>
<dbReference type="InterPro" id="IPR036388">
    <property type="entry name" value="WH-like_DNA-bd_sf"/>
</dbReference>
<dbReference type="PANTHER" id="PTHR35807:SF1">
    <property type="entry name" value="TRANSCRIPTIONAL REGULATOR REDD"/>
    <property type="match status" value="1"/>
</dbReference>
<proteinExistence type="inferred from homology"/>
<keyword evidence="2" id="KW-0805">Transcription regulation</keyword>
<comment type="caution">
    <text evidence="7">The sequence shown here is derived from an EMBL/GenBank/DDBJ whole genome shotgun (WGS) entry which is preliminary data.</text>
</comment>
<dbReference type="Proteomes" id="UP001206128">
    <property type="component" value="Unassembled WGS sequence"/>
</dbReference>
<dbReference type="InterPro" id="IPR051677">
    <property type="entry name" value="AfsR-DnrI-RedD_regulator"/>
</dbReference>
<dbReference type="AlphaFoldDB" id="A0AAE3G7Z4"/>
<dbReference type="SUPFAM" id="SSF48452">
    <property type="entry name" value="TPR-like"/>
    <property type="match status" value="2"/>
</dbReference>
<dbReference type="GO" id="GO:0006355">
    <property type="term" value="P:regulation of DNA-templated transcription"/>
    <property type="evidence" value="ECO:0007669"/>
    <property type="project" value="InterPro"/>
</dbReference>
<keyword evidence="8" id="KW-1185">Reference proteome</keyword>
<dbReference type="Pfam" id="PF03704">
    <property type="entry name" value="BTAD"/>
    <property type="match status" value="1"/>
</dbReference>
<dbReference type="SUPFAM" id="SSF52540">
    <property type="entry name" value="P-loop containing nucleoside triphosphate hydrolases"/>
    <property type="match status" value="1"/>
</dbReference>
<dbReference type="Pfam" id="PF13191">
    <property type="entry name" value="AAA_16"/>
    <property type="match status" value="1"/>
</dbReference>
<evidence type="ECO:0000256" key="5">
    <source>
        <dbReference type="PROSITE-ProRule" id="PRU01091"/>
    </source>
</evidence>
<sequence length="1181" mass="128014">MDYRILGPVDVVRDEVPVRLGGHRQRCLLTLLLLNANHVVPADGLIDRLWAGTPPAGAATTLQVYVSNLRAALEPDRPPRTPAAILVSAPPGYLLRVGPDEVDATRFAALVDRGRAEARANRPGRAREILEQALGMWRGAPLAEFADEPFALAEIQRLDELRMTAVEELADAKLALGEHAELAAELSGLVTEHPLRERLREQLMVALYRCGRQSDALAVARQGRDRLVTELGIDPGPGLRRVEAAILRQDPDLELDSVTTAPSAEDPLFVGRDTELTTLDEVWAGVRAGAGRLVFLAGEAGIGKTRLAATWGARAPEATSAWGCCQQGGAPELWPWAEVLHGLVSTLPEAEVRAAAGADGPHLVSVVPELAQRLPDLPAPAAEEPRTRVFRQYNSIIHFLVRLSHARPVLVVLDDVHWADAASLRLAEMLVTHLDRAPILVLATYRDTDVAADEPLARTLAALAGRPTVDRLSLTGLNTTEIEHWIARTLDTPTTAELAAAVSERTSGNPLFLTQLLRWVSADAPAEDTLRALAGTAVPTEVREVITARAARLGPDAVALLTVGAVAGQEFSLDVVEQVGGLGAARTLDAVEAALAARLLTEPEPGRFRFAHALVREALTSALSASRRSRLHAAVGRALEHPTQPGRPVLASELAFHFLAGVPAGGCTDKAAEWALRAARNALHRSAHREAVDLIDRALAAVPATATAPAVRCDLLLCSAEARQCAGLVEQARQAAFAAAHIARTEGDRARLAAAALACSAGELWGAWREFGSVDQDSVALLEEALRALGPEDSPERAVVLGRLAVQLYFSGQVSRRELLARQAVAMARRLGDQHTLCQTLDALHSAMWRPDNPRQRLAVSAELLAVARASDTLSARMKAHYYRMLTLVELGEVAAADAEYDEFQRIAQRLGQPGFLLLARCWRVMRLLMRGCYAEVERIIAEQPDQVDDTPVESRYRAYNQATLCGRLLRDRHRLEELEWRVRQFAGRAAHWRPDLALVLAETGQHDEANRVLNTLMVRDVVDRPDTLAWLPCLATQAEACAVLGVPAHASRLHRALLPYAGQVVATGAFFSGSVDHYLGLLRTVSGQFDEAVTHLRAALEQHRRMGAVPWVARTQHRLAQALLARNGDGDHDQARDLLRQARTAARRIGMTGLLALLDAEPDPAPAPATHHHAARSRVW</sequence>
<evidence type="ECO:0000259" key="6">
    <source>
        <dbReference type="PROSITE" id="PS51755"/>
    </source>
</evidence>
<dbReference type="InterPro" id="IPR005158">
    <property type="entry name" value="BTAD"/>
</dbReference>
<dbReference type="Pfam" id="PF00486">
    <property type="entry name" value="Trans_reg_C"/>
    <property type="match status" value="1"/>
</dbReference>
<dbReference type="Pfam" id="PF13424">
    <property type="entry name" value="TPR_12"/>
    <property type="match status" value="1"/>
</dbReference>
<reference evidence="7" key="1">
    <citation type="submission" date="2022-06" db="EMBL/GenBank/DDBJ databases">
        <title>Genomic Encyclopedia of Archaeal and Bacterial Type Strains, Phase II (KMG-II): from individual species to whole genera.</title>
        <authorList>
            <person name="Goeker M."/>
        </authorList>
    </citation>
    <scope>NUCLEOTIDE SEQUENCE</scope>
    <source>
        <strain evidence="7">DSM 43935</strain>
    </source>
</reference>
<accession>A0AAE3G7Z4</accession>
<keyword evidence="4" id="KW-0804">Transcription</keyword>
<evidence type="ECO:0000313" key="8">
    <source>
        <dbReference type="Proteomes" id="UP001206128"/>
    </source>
</evidence>
<evidence type="ECO:0000256" key="3">
    <source>
        <dbReference type="ARBA" id="ARBA00023125"/>
    </source>
</evidence>
<comment type="similarity">
    <text evidence="1">Belongs to the AfsR/DnrI/RedD regulatory family.</text>
</comment>
<evidence type="ECO:0000313" key="7">
    <source>
        <dbReference type="EMBL" id="MCP2163381.1"/>
    </source>
</evidence>
<dbReference type="SMART" id="SM00862">
    <property type="entry name" value="Trans_reg_C"/>
    <property type="match status" value="1"/>
</dbReference>
<dbReference type="InterPro" id="IPR001867">
    <property type="entry name" value="OmpR/PhoB-type_DNA-bd"/>
</dbReference>
<dbReference type="SMART" id="SM01043">
    <property type="entry name" value="BTAD"/>
    <property type="match status" value="1"/>
</dbReference>
<dbReference type="CDD" id="cd15831">
    <property type="entry name" value="BTAD"/>
    <property type="match status" value="1"/>
</dbReference>
<keyword evidence="3 5" id="KW-0238">DNA-binding</keyword>
<dbReference type="RefSeq" id="WP_253765971.1">
    <property type="nucleotide sequence ID" value="NZ_JAMTCK010000001.1"/>
</dbReference>
<dbReference type="InterPro" id="IPR016032">
    <property type="entry name" value="Sig_transdc_resp-reg_C-effctor"/>
</dbReference>
<dbReference type="Gene3D" id="3.40.50.300">
    <property type="entry name" value="P-loop containing nucleotide triphosphate hydrolases"/>
    <property type="match status" value="1"/>
</dbReference>
<dbReference type="Gene3D" id="1.10.10.10">
    <property type="entry name" value="Winged helix-like DNA-binding domain superfamily/Winged helix DNA-binding domain"/>
    <property type="match status" value="1"/>
</dbReference>
<evidence type="ECO:0000256" key="1">
    <source>
        <dbReference type="ARBA" id="ARBA00005820"/>
    </source>
</evidence>
<feature type="domain" description="OmpR/PhoB-type" evidence="6">
    <location>
        <begin position="1"/>
        <end position="97"/>
    </location>
</feature>
<evidence type="ECO:0000256" key="2">
    <source>
        <dbReference type="ARBA" id="ARBA00023015"/>
    </source>
</evidence>